<keyword evidence="1" id="KW-0732">Signal</keyword>
<keyword evidence="3" id="KW-1185">Reference proteome</keyword>
<sequence>MGMHTAPRPVATTGLARRGLFTAAAALALVGAPAGTALADEHAAGAPEPCEIPVVDPTVTAGEEAVNQATGDATAPVFEAGTEATAPVHDAVCPPARDLLGQVPTPA</sequence>
<dbReference type="OrthoDB" id="9999197at2"/>
<evidence type="ECO:0008006" key="4">
    <source>
        <dbReference type="Google" id="ProtNLM"/>
    </source>
</evidence>
<dbReference type="PROSITE" id="PS51318">
    <property type="entry name" value="TAT"/>
    <property type="match status" value="1"/>
</dbReference>
<feature type="signal peptide" evidence="1">
    <location>
        <begin position="1"/>
        <end position="39"/>
    </location>
</feature>
<name>A0A2U1EVF7_9PSEU</name>
<evidence type="ECO:0000313" key="3">
    <source>
        <dbReference type="Proteomes" id="UP000245639"/>
    </source>
</evidence>
<dbReference type="InterPro" id="IPR006311">
    <property type="entry name" value="TAT_signal"/>
</dbReference>
<gene>
    <name evidence="2" type="ORF">C8D89_11916</name>
</gene>
<dbReference type="RefSeq" id="WP_116710721.1">
    <property type="nucleotide sequence ID" value="NZ_QEKW01000019.1"/>
</dbReference>
<proteinExistence type="predicted"/>
<accession>A0A2U1EVF7</accession>
<dbReference type="Proteomes" id="UP000245639">
    <property type="component" value="Unassembled WGS sequence"/>
</dbReference>
<dbReference type="EMBL" id="QEKW01000019">
    <property type="protein sequence ID" value="PVZ03907.1"/>
    <property type="molecule type" value="Genomic_DNA"/>
</dbReference>
<evidence type="ECO:0000313" key="2">
    <source>
        <dbReference type="EMBL" id="PVZ03907.1"/>
    </source>
</evidence>
<dbReference type="AlphaFoldDB" id="A0A2U1EVF7"/>
<organism evidence="2 3">
    <name type="scientific">Actinomycetospora cinnamomea</name>
    <dbReference type="NCBI Taxonomy" id="663609"/>
    <lineage>
        <taxon>Bacteria</taxon>
        <taxon>Bacillati</taxon>
        <taxon>Actinomycetota</taxon>
        <taxon>Actinomycetes</taxon>
        <taxon>Pseudonocardiales</taxon>
        <taxon>Pseudonocardiaceae</taxon>
        <taxon>Actinomycetospora</taxon>
    </lineage>
</organism>
<reference evidence="2 3" key="1">
    <citation type="submission" date="2018-04" db="EMBL/GenBank/DDBJ databases">
        <title>Genomic Encyclopedia of Type Strains, Phase IV (KMG-IV): sequencing the most valuable type-strain genomes for metagenomic binning, comparative biology and taxonomic classification.</title>
        <authorList>
            <person name="Goeker M."/>
        </authorList>
    </citation>
    <scope>NUCLEOTIDE SEQUENCE [LARGE SCALE GENOMIC DNA]</scope>
    <source>
        <strain evidence="2 3">DSM 45771</strain>
    </source>
</reference>
<evidence type="ECO:0000256" key="1">
    <source>
        <dbReference type="SAM" id="SignalP"/>
    </source>
</evidence>
<protein>
    <recommendedName>
        <fullName evidence="4">Secreted protein</fullName>
    </recommendedName>
</protein>
<comment type="caution">
    <text evidence="2">The sequence shown here is derived from an EMBL/GenBank/DDBJ whole genome shotgun (WGS) entry which is preliminary data.</text>
</comment>
<feature type="chain" id="PRO_5015413879" description="Secreted protein" evidence="1">
    <location>
        <begin position="40"/>
        <end position="107"/>
    </location>
</feature>